<accession>A0A1A9ACC2</accession>
<evidence type="ECO:0000313" key="1">
    <source>
        <dbReference type="EMBL" id="SBT53848.1"/>
    </source>
</evidence>
<gene>
    <name evidence="1" type="ORF">POVWA2_064660</name>
</gene>
<proteinExistence type="predicted"/>
<dbReference type="InterPro" id="IPR008780">
    <property type="entry name" value="Plasmodium_Vir"/>
</dbReference>
<dbReference type="AlphaFoldDB" id="A0A1A9ACC2"/>
<dbReference type="EMBL" id="FLRE01000471">
    <property type="protein sequence ID" value="SBT53848.1"/>
    <property type="molecule type" value="Genomic_DNA"/>
</dbReference>
<sequence>MQWQWENQIITLSKIHRNFFEYEDLINQDIMYNTHFCYIEKNDAMNYNIQFSNLCNKFVKFFEKLRTKNQYDSTKYRKYREYMNYWVAYKLRVSGLPDSLNPKFYELLKNNYRECAPGGALYNKIYQIQDKNFNNMDIIFILYRIYSELKANYDSVCQKFYD</sequence>
<name>A0A1A9ACC2_PLAOA</name>
<organism evidence="1 2">
    <name type="scientific">Plasmodium ovale wallikeri</name>
    <dbReference type="NCBI Taxonomy" id="864142"/>
    <lineage>
        <taxon>Eukaryota</taxon>
        <taxon>Sar</taxon>
        <taxon>Alveolata</taxon>
        <taxon>Apicomplexa</taxon>
        <taxon>Aconoidasida</taxon>
        <taxon>Haemosporida</taxon>
        <taxon>Plasmodiidae</taxon>
        <taxon>Plasmodium</taxon>
        <taxon>Plasmodium (Plasmodium)</taxon>
    </lineage>
</organism>
<dbReference type="Proteomes" id="UP000078550">
    <property type="component" value="Unassembled WGS sequence"/>
</dbReference>
<dbReference type="Pfam" id="PF05795">
    <property type="entry name" value="Plasmodium_Vir"/>
    <property type="match status" value="1"/>
</dbReference>
<reference evidence="2" key="1">
    <citation type="submission" date="2016-05" db="EMBL/GenBank/DDBJ databases">
        <authorList>
            <person name="Naeem Raeece"/>
        </authorList>
    </citation>
    <scope>NUCLEOTIDE SEQUENCE [LARGE SCALE GENOMIC DNA]</scope>
</reference>
<protein>
    <submittedName>
        <fullName evidence="1">PIR Superfamily Protein</fullName>
    </submittedName>
</protein>
<evidence type="ECO:0000313" key="2">
    <source>
        <dbReference type="Proteomes" id="UP000078550"/>
    </source>
</evidence>